<dbReference type="EMBL" id="MPTB01000001">
    <property type="protein sequence ID" value="OMD53620.1"/>
    <property type="molecule type" value="Genomic_DNA"/>
</dbReference>
<reference evidence="1 2" key="1">
    <citation type="submission" date="2016-10" db="EMBL/GenBank/DDBJ databases">
        <title>Paenibacillus species isolates.</title>
        <authorList>
            <person name="Beno S.M."/>
        </authorList>
    </citation>
    <scope>NUCLEOTIDE SEQUENCE [LARGE SCALE GENOMIC DNA]</scope>
    <source>
        <strain evidence="1 2">FSL H7-0744</strain>
    </source>
</reference>
<proteinExistence type="predicted"/>
<gene>
    <name evidence="1" type="ORF">BSK56_00270</name>
</gene>
<dbReference type="PROSITE" id="PS51257">
    <property type="entry name" value="PROKAR_LIPOPROTEIN"/>
    <property type="match status" value="1"/>
</dbReference>
<comment type="caution">
    <text evidence="1">The sequence shown here is derived from an EMBL/GenBank/DDBJ whole genome shotgun (WGS) entry which is preliminary data.</text>
</comment>
<organism evidence="1 2">
    <name type="scientific">Paenibacillus borealis</name>
    <dbReference type="NCBI Taxonomy" id="160799"/>
    <lineage>
        <taxon>Bacteria</taxon>
        <taxon>Bacillati</taxon>
        <taxon>Bacillota</taxon>
        <taxon>Bacilli</taxon>
        <taxon>Bacillales</taxon>
        <taxon>Paenibacillaceae</taxon>
        <taxon>Paenibacillus</taxon>
    </lineage>
</organism>
<sequence length="232" mass="24710">MSTKFLWRLWLGLIIIATLGGCSAFGSDANGNNAAAGAAGPAFSLMAGDNELAGNSGRQLSEAYKPGITLIELLKSSGVVTFAEDGFSILAVNKIFLAPDMIWQIQLGGKIITDWNSTVSREQAIVITAKPAAGDAPLLPIILTVNGGSEQPELTHSHILSYSEDLSVRGLLKSSGIVQLAEDNKTVLTVMGYTPLTSEDWKLKVNDKTLLDSGIDMKLRPQDVLEISLVLR</sequence>
<name>A0ABX3HTW2_PAEBO</name>
<dbReference type="RefSeq" id="WP_076108846.1">
    <property type="nucleotide sequence ID" value="NZ_MPTB01000001.1"/>
</dbReference>
<protein>
    <recommendedName>
        <fullName evidence="3">Lipoprotein</fullName>
    </recommendedName>
</protein>
<evidence type="ECO:0000313" key="2">
    <source>
        <dbReference type="Proteomes" id="UP000187412"/>
    </source>
</evidence>
<dbReference type="Proteomes" id="UP000187412">
    <property type="component" value="Unassembled WGS sequence"/>
</dbReference>
<keyword evidence="2" id="KW-1185">Reference proteome</keyword>
<evidence type="ECO:0000313" key="1">
    <source>
        <dbReference type="EMBL" id="OMD53620.1"/>
    </source>
</evidence>
<evidence type="ECO:0008006" key="3">
    <source>
        <dbReference type="Google" id="ProtNLM"/>
    </source>
</evidence>
<accession>A0ABX3HTW2</accession>